<evidence type="ECO:0000256" key="2">
    <source>
        <dbReference type="ARBA" id="ARBA00023125"/>
    </source>
</evidence>
<dbReference type="EMBL" id="JAPDRN010000146">
    <property type="protein sequence ID" value="KAJ9618058.1"/>
    <property type="molecule type" value="Genomic_DNA"/>
</dbReference>
<gene>
    <name evidence="7" type="ORF">H2204_013207</name>
</gene>
<keyword evidence="4" id="KW-0539">Nucleus</keyword>
<evidence type="ECO:0000313" key="7">
    <source>
        <dbReference type="EMBL" id="KAJ9618058.1"/>
    </source>
</evidence>
<dbReference type="CDD" id="cd12148">
    <property type="entry name" value="fungal_TF_MHR"/>
    <property type="match status" value="1"/>
</dbReference>
<dbReference type="CDD" id="cd00067">
    <property type="entry name" value="GAL4"/>
    <property type="match status" value="1"/>
</dbReference>
<feature type="region of interest" description="Disordered" evidence="5">
    <location>
        <begin position="155"/>
        <end position="176"/>
    </location>
</feature>
<keyword evidence="2" id="KW-0238">DNA-binding</keyword>
<dbReference type="PANTHER" id="PTHR31644:SF4">
    <property type="entry name" value="ZN(II)2CYS6 TRANSCRIPTION FACTOR (EUROFUNG)"/>
    <property type="match status" value="1"/>
</dbReference>
<dbReference type="SUPFAM" id="SSF57701">
    <property type="entry name" value="Zn2/Cys6 DNA-binding domain"/>
    <property type="match status" value="1"/>
</dbReference>
<dbReference type="InterPro" id="IPR036864">
    <property type="entry name" value="Zn2-C6_fun-type_DNA-bd_sf"/>
</dbReference>
<dbReference type="AlphaFoldDB" id="A0AA39CQB0"/>
<dbReference type="PANTHER" id="PTHR31644">
    <property type="entry name" value="TRANSCRIPTIONAL ACTIVATOR ARO80-RELATED"/>
    <property type="match status" value="1"/>
</dbReference>
<dbReference type="GO" id="GO:0008270">
    <property type="term" value="F:zinc ion binding"/>
    <property type="evidence" value="ECO:0007669"/>
    <property type="project" value="InterPro"/>
</dbReference>
<dbReference type="GO" id="GO:0000981">
    <property type="term" value="F:DNA-binding transcription factor activity, RNA polymerase II-specific"/>
    <property type="evidence" value="ECO:0007669"/>
    <property type="project" value="InterPro"/>
</dbReference>
<organism evidence="7 8">
    <name type="scientific">Knufia peltigerae</name>
    <dbReference type="NCBI Taxonomy" id="1002370"/>
    <lineage>
        <taxon>Eukaryota</taxon>
        <taxon>Fungi</taxon>
        <taxon>Dikarya</taxon>
        <taxon>Ascomycota</taxon>
        <taxon>Pezizomycotina</taxon>
        <taxon>Eurotiomycetes</taxon>
        <taxon>Chaetothyriomycetidae</taxon>
        <taxon>Chaetothyriales</taxon>
        <taxon>Trichomeriaceae</taxon>
        <taxon>Knufia</taxon>
    </lineage>
</organism>
<feature type="region of interest" description="Disordered" evidence="5">
    <location>
        <begin position="80"/>
        <end position="102"/>
    </location>
</feature>
<evidence type="ECO:0000256" key="1">
    <source>
        <dbReference type="ARBA" id="ARBA00023015"/>
    </source>
</evidence>
<dbReference type="InterPro" id="IPR001138">
    <property type="entry name" value="Zn2Cys6_DnaBD"/>
</dbReference>
<evidence type="ECO:0000256" key="3">
    <source>
        <dbReference type="ARBA" id="ARBA00023163"/>
    </source>
</evidence>
<reference evidence="7" key="1">
    <citation type="submission" date="2022-10" db="EMBL/GenBank/DDBJ databases">
        <title>Culturing micro-colonial fungi from biological soil crusts in the Mojave desert and describing Neophaeococcomyces mojavensis, and introducing the new genera and species Taxawa tesnikishii.</title>
        <authorList>
            <person name="Kurbessoian T."/>
            <person name="Stajich J.E."/>
        </authorList>
    </citation>
    <scope>NUCLEOTIDE SEQUENCE</scope>
    <source>
        <strain evidence="7">TK_35</strain>
    </source>
</reference>
<dbReference type="GO" id="GO:0005634">
    <property type="term" value="C:nucleus"/>
    <property type="evidence" value="ECO:0007669"/>
    <property type="project" value="TreeGrafter"/>
</dbReference>
<sequence>MTNSAANPTQRAHGYQRAYKACYSCRKRKGRCEKDPQWNPGAPCKRCKREMRDCVFPIERADSRKATATTVPARFEPPEASTTMVAPDTSAVPPVRSHCQPSTNYVQSESELPTSPIFSGDHAGLSGFSSSMMRTVISTGNDALAALFEPVGDGHTPSSSHVATGPAPATESTTFPPGRVPVIEAMEKWPVHELWNVCRFVKQGWFSPNEALFLVDMFYSNIQKLAPIVTDYYSKHENHYQLLSSEPLLCSTILLISSRYHALPGEGGMMRSYYIHERLWTHCQHLIQRVLLGQEKLSAAKLRTVGTVEALLLLTEWHPRSMSFPPPIDGWDSDLLMHWSHEQNPVPDSTPGEARGRWLRDVIIPTRKSVRMSWMLTNCAMSLASELGILGDSKPGTEQQQQQQQRSRLLPRARQTTPTQHLPSLLYLYSEQASLQLGCQSLVPPGLSRRVPHKLPASAVGGYDELQTCIAAWIALTRLTKAMMEALFPSNVERAQLLHRARYLDLVDYFDPMLSAWREEHLDNPHCVLADCSRKVLLIEYYSARLSCHSLVIQAIIDRASTQQQQSSPCQTYFAHGIADEADYSLLEEVVNCAMAILNLISELSDQGILMFAPARVTLRAISASVFLLKGLGIGVTGSKLQESLSVLRRAISCLQGSTVDELQFSGRYATLLDMHLSQLEKSFVASSYPPYLVTRSQANDVVSGGRHSAAATAPDNLDYNVDDWLSLPYNPAFASLDMGDSQGYALLDEGELDFLWSLDGTVDGDLATMGQ</sequence>
<dbReference type="InterPro" id="IPR052780">
    <property type="entry name" value="AAA_Catabolism_Regulators"/>
</dbReference>
<keyword evidence="1" id="KW-0805">Transcription regulation</keyword>
<comment type="caution">
    <text evidence="7">The sequence shown here is derived from an EMBL/GenBank/DDBJ whole genome shotgun (WGS) entry which is preliminary data.</text>
</comment>
<dbReference type="Gene3D" id="4.10.240.10">
    <property type="entry name" value="Zn(2)-C6 fungal-type DNA-binding domain"/>
    <property type="match status" value="1"/>
</dbReference>
<dbReference type="SMART" id="SM00066">
    <property type="entry name" value="GAL4"/>
    <property type="match status" value="1"/>
</dbReference>
<keyword evidence="8" id="KW-1185">Reference proteome</keyword>
<dbReference type="GO" id="GO:0009074">
    <property type="term" value="P:aromatic amino acid family catabolic process"/>
    <property type="evidence" value="ECO:0007669"/>
    <property type="project" value="TreeGrafter"/>
</dbReference>
<accession>A0AA39CQB0</accession>
<evidence type="ECO:0000256" key="4">
    <source>
        <dbReference type="ARBA" id="ARBA00023242"/>
    </source>
</evidence>
<dbReference type="PROSITE" id="PS50048">
    <property type="entry name" value="ZN2_CY6_FUNGAL_2"/>
    <property type="match status" value="1"/>
</dbReference>
<dbReference type="PROSITE" id="PS00463">
    <property type="entry name" value="ZN2_CY6_FUNGAL_1"/>
    <property type="match status" value="1"/>
</dbReference>
<evidence type="ECO:0000259" key="6">
    <source>
        <dbReference type="PROSITE" id="PS50048"/>
    </source>
</evidence>
<protein>
    <recommendedName>
        <fullName evidence="6">Zn(2)-C6 fungal-type domain-containing protein</fullName>
    </recommendedName>
</protein>
<proteinExistence type="predicted"/>
<evidence type="ECO:0000313" key="8">
    <source>
        <dbReference type="Proteomes" id="UP001172681"/>
    </source>
</evidence>
<name>A0AA39CQB0_9EURO</name>
<keyword evidence="3" id="KW-0804">Transcription</keyword>
<evidence type="ECO:0000256" key="5">
    <source>
        <dbReference type="SAM" id="MobiDB-lite"/>
    </source>
</evidence>
<dbReference type="Proteomes" id="UP001172681">
    <property type="component" value="Unassembled WGS sequence"/>
</dbReference>
<feature type="region of interest" description="Disordered" evidence="5">
    <location>
        <begin position="390"/>
        <end position="415"/>
    </location>
</feature>
<dbReference type="GO" id="GO:0003677">
    <property type="term" value="F:DNA binding"/>
    <property type="evidence" value="ECO:0007669"/>
    <property type="project" value="UniProtKB-KW"/>
</dbReference>
<feature type="domain" description="Zn(2)-C6 fungal-type" evidence="6">
    <location>
        <begin position="21"/>
        <end position="56"/>
    </location>
</feature>
<dbReference type="GO" id="GO:0045944">
    <property type="term" value="P:positive regulation of transcription by RNA polymerase II"/>
    <property type="evidence" value="ECO:0007669"/>
    <property type="project" value="TreeGrafter"/>
</dbReference>